<protein>
    <submittedName>
        <fullName evidence="2">Putative secreted protein</fullName>
    </submittedName>
</protein>
<dbReference type="EMBL" id="GIFC01002307">
    <property type="protein sequence ID" value="MXU84390.1"/>
    <property type="molecule type" value="Transcribed_RNA"/>
</dbReference>
<proteinExistence type="predicted"/>
<evidence type="ECO:0000313" key="2">
    <source>
        <dbReference type="EMBL" id="MXU84390.1"/>
    </source>
</evidence>
<keyword evidence="1" id="KW-0732">Signal</keyword>
<feature type="chain" id="PRO_5025434375" evidence="1">
    <location>
        <begin position="32"/>
        <end position="80"/>
    </location>
</feature>
<accession>A0A6B0U6R4</accession>
<sequence length="80" mass="8953">MPNAPRRVNHPGGALLLLFSFVGHKFSLSNSQTVRGTRVGYLLRRFSKVEHKLRLAPGLSGKHSIVWIELVMGSSTRRMP</sequence>
<feature type="signal peptide" evidence="1">
    <location>
        <begin position="1"/>
        <end position="31"/>
    </location>
</feature>
<reference evidence="2" key="1">
    <citation type="submission" date="2019-12" db="EMBL/GenBank/DDBJ databases">
        <title>An insight into the sialome of adult female Ixodes ricinus ticks feeding for 6 days.</title>
        <authorList>
            <person name="Perner J."/>
            <person name="Ribeiro J.M.C."/>
        </authorList>
    </citation>
    <scope>NUCLEOTIDE SEQUENCE</scope>
    <source>
        <strain evidence="2">Semi-engorged</strain>
        <tissue evidence="2">Salivary glands</tissue>
    </source>
</reference>
<name>A0A6B0U6R4_IXORI</name>
<organism evidence="2">
    <name type="scientific">Ixodes ricinus</name>
    <name type="common">Common tick</name>
    <name type="synonym">Acarus ricinus</name>
    <dbReference type="NCBI Taxonomy" id="34613"/>
    <lineage>
        <taxon>Eukaryota</taxon>
        <taxon>Metazoa</taxon>
        <taxon>Ecdysozoa</taxon>
        <taxon>Arthropoda</taxon>
        <taxon>Chelicerata</taxon>
        <taxon>Arachnida</taxon>
        <taxon>Acari</taxon>
        <taxon>Parasitiformes</taxon>
        <taxon>Ixodida</taxon>
        <taxon>Ixodoidea</taxon>
        <taxon>Ixodidae</taxon>
        <taxon>Ixodinae</taxon>
        <taxon>Ixodes</taxon>
    </lineage>
</organism>
<evidence type="ECO:0000256" key="1">
    <source>
        <dbReference type="SAM" id="SignalP"/>
    </source>
</evidence>
<dbReference type="AlphaFoldDB" id="A0A6B0U6R4"/>